<keyword evidence="2" id="KW-1185">Reference proteome</keyword>
<gene>
    <name evidence="1" type="ORF">Golob_024277</name>
</gene>
<dbReference type="Proteomes" id="UP000593572">
    <property type="component" value="Unassembled WGS sequence"/>
</dbReference>
<evidence type="ECO:0000313" key="1">
    <source>
        <dbReference type="EMBL" id="MBA0574874.1"/>
    </source>
</evidence>
<feature type="non-terminal residue" evidence="1">
    <location>
        <position position="28"/>
    </location>
</feature>
<accession>A0A7J8NDF7</accession>
<sequence length="28" mass="2906">MILETDANAIAGKVAIQNMDASATISEQ</sequence>
<comment type="caution">
    <text evidence="1">The sequence shown here is derived from an EMBL/GenBank/DDBJ whole genome shotgun (WGS) entry which is preliminary data.</text>
</comment>
<dbReference type="AlphaFoldDB" id="A0A7J8NDF7"/>
<reference evidence="1 2" key="1">
    <citation type="journal article" date="2019" name="Genome Biol. Evol.">
        <title>Insights into the evolution of the New World diploid cottons (Gossypium, subgenus Houzingenia) based on genome sequencing.</title>
        <authorList>
            <person name="Grover C.E."/>
            <person name="Arick M.A. 2nd"/>
            <person name="Thrash A."/>
            <person name="Conover J.L."/>
            <person name="Sanders W.S."/>
            <person name="Peterson D.G."/>
            <person name="Frelichowski J.E."/>
            <person name="Scheffler J.A."/>
            <person name="Scheffler B.E."/>
            <person name="Wendel J.F."/>
        </authorList>
    </citation>
    <scope>NUCLEOTIDE SEQUENCE [LARGE SCALE GENOMIC DNA]</scope>
    <source>
        <strain evidence="1">157</strain>
        <tissue evidence="1">Leaf</tissue>
    </source>
</reference>
<name>A0A7J8NDF7_9ROSI</name>
<dbReference type="EMBL" id="JABEZX010031927">
    <property type="protein sequence ID" value="MBA0574874.1"/>
    <property type="molecule type" value="Genomic_DNA"/>
</dbReference>
<organism evidence="1 2">
    <name type="scientific">Gossypium lobatum</name>
    <dbReference type="NCBI Taxonomy" id="34289"/>
    <lineage>
        <taxon>Eukaryota</taxon>
        <taxon>Viridiplantae</taxon>
        <taxon>Streptophyta</taxon>
        <taxon>Embryophyta</taxon>
        <taxon>Tracheophyta</taxon>
        <taxon>Spermatophyta</taxon>
        <taxon>Magnoliopsida</taxon>
        <taxon>eudicotyledons</taxon>
        <taxon>Gunneridae</taxon>
        <taxon>Pentapetalae</taxon>
        <taxon>rosids</taxon>
        <taxon>malvids</taxon>
        <taxon>Malvales</taxon>
        <taxon>Malvaceae</taxon>
        <taxon>Malvoideae</taxon>
        <taxon>Gossypium</taxon>
    </lineage>
</organism>
<evidence type="ECO:0000313" key="2">
    <source>
        <dbReference type="Proteomes" id="UP000593572"/>
    </source>
</evidence>
<protein>
    <submittedName>
        <fullName evidence="1">Uncharacterized protein</fullName>
    </submittedName>
</protein>
<proteinExistence type="predicted"/>